<sequence length="81" mass="8912">KSGYTFAGWYKDQALSNKWSFTTDTVPAADITLYAKWDINPYKVNYDSNGGSAVVSETVEYGKKVVEPAAPTKSGYTFAGW</sequence>
<dbReference type="RefSeq" id="WP_175369639.1">
    <property type="nucleotide sequence ID" value="NZ_JABWCS010000029.1"/>
</dbReference>
<dbReference type="Pfam" id="PF09479">
    <property type="entry name" value="Flg_new"/>
    <property type="match status" value="2"/>
</dbReference>
<dbReference type="AlphaFoldDB" id="A0A850EK10"/>
<evidence type="ECO:0000256" key="1">
    <source>
        <dbReference type="ARBA" id="ARBA00004196"/>
    </source>
</evidence>
<comment type="caution">
    <text evidence="2">The sequence shown here is derived from an EMBL/GenBank/DDBJ whole genome shotgun (WGS) entry which is preliminary data.</text>
</comment>
<dbReference type="NCBIfam" id="TIGR02543">
    <property type="entry name" value="List_Bact_rpt"/>
    <property type="match status" value="1"/>
</dbReference>
<dbReference type="Proteomes" id="UP000564806">
    <property type="component" value="Unassembled WGS sequence"/>
</dbReference>
<dbReference type="EMBL" id="JABWCS010000029">
    <property type="protein sequence ID" value="NUU58892.1"/>
    <property type="molecule type" value="Genomic_DNA"/>
</dbReference>
<feature type="non-terminal residue" evidence="2">
    <location>
        <position position="81"/>
    </location>
</feature>
<proteinExistence type="predicted"/>
<keyword evidence="3" id="KW-1185">Reference proteome</keyword>
<reference evidence="2" key="1">
    <citation type="submission" date="2020-06" db="EMBL/GenBank/DDBJ databases">
        <title>Paenibacillus sp. nov., isolated from soil.</title>
        <authorList>
            <person name="Seo Y.L."/>
        </authorList>
    </citation>
    <scope>NUCLEOTIDE SEQUENCE [LARGE SCALE GENOMIC DNA]</scope>
    <source>
        <strain evidence="2">JW14</strain>
    </source>
</reference>
<gene>
    <name evidence="2" type="ORF">HPT30_00135</name>
</gene>
<name>A0A850EK10_9BACL</name>
<dbReference type="GO" id="GO:0030313">
    <property type="term" value="C:cell envelope"/>
    <property type="evidence" value="ECO:0007669"/>
    <property type="project" value="UniProtKB-SubCell"/>
</dbReference>
<dbReference type="InterPro" id="IPR042229">
    <property type="entry name" value="Listeria/Bacterioides_rpt_sf"/>
</dbReference>
<feature type="non-terminal residue" evidence="2">
    <location>
        <position position="1"/>
    </location>
</feature>
<protein>
    <submittedName>
        <fullName evidence="2">InlB B-repeat-containing protein</fullName>
    </submittedName>
</protein>
<evidence type="ECO:0000313" key="2">
    <source>
        <dbReference type="EMBL" id="NUU58892.1"/>
    </source>
</evidence>
<comment type="subcellular location">
    <subcellularLocation>
        <location evidence="1">Cell envelope</location>
    </subcellularLocation>
</comment>
<dbReference type="InterPro" id="IPR013378">
    <property type="entry name" value="InlB-like_B-rpt"/>
</dbReference>
<accession>A0A850EK10</accession>
<evidence type="ECO:0000313" key="3">
    <source>
        <dbReference type="Proteomes" id="UP000564806"/>
    </source>
</evidence>
<dbReference type="Gene3D" id="2.60.40.4270">
    <property type="entry name" value="Listeria-Bacteroides repeat domain"/>
    <property type="match status" value="2"/>
</dbReference>
<organism evidence="2 3">
    <name type="scientific">Paenibacillus agri</name>
    <dbReference type="NCBI Taxonomy" id="2744309"/>
    <lineage>
        <taxon>Bacteria</taxon>
        <taxon>Bacillati</taxon>
        <taxon>Bacillota</taxon>
        <taxon>Bacilli</taxon>
        <taxon>Bacillales</taxon>
        <taxon>Paenibacillaceae</taxon>
        <taxon>Paenibacillus</taxon>
    </lineage>
</organism>